<dbReference type="InterPro" id="IPR021799">
    <property type="entry name" value="PIN-like_prokaryotic"/>
</dbReference>
<gene>
    <name evidence="1" type="ORF">HZS55_08740</name>
</gene>
<evidence type="ECO:0000313" key="1">
    <source>
        <dbReference type="EMBL" id="QLH77373.1"/>
    </source>
</evidence>
<dbReference type="Proteomes" id="UP000509667">
    <property type="component" value="Chromosome"/>
</dbReference>
<sequence>MSRIYVGPTSLYALGQVGELDLLKSFDGRLVVPEIVEAQVTTEPARSALASFLDETDVSTAVPDTAHERAVEVVGIDEGTHEASMLAGVIAHADPNDRHAVAVVSEDRRVRRIAEGLGGAVTSCFGVVARAAAEDKYLSRSQARRIVRRIDANGIQMTGEMRSQAVGAVGE</sequence>
<dbReference type="Pfam" id="PF11848">
    <property type="entry name" value="DUF3368"/>
    <property type="match status" value="1"/>
</dbReference>
<dbReference type="KEGG" id="hrr:HZS55_08740"/>
<organism evidence="1 2">
    <name type="scientific">Halosimplex rubrum</name>
    <dbReference type="NCBI Taxonomy" id="869889"/>
    <lineage>
        <taxon>Archaea</taxon>
        <taxon>Methanobacteriati</taxon>
        <taxon>Methanobacteriota</taxon>
        <taxon>Stenosarchaea group</taxon>
        <taxon>Halobacteria</taxon>
        <taxon>Halobacteriales</taxon>
        <taxon>Haloarculaceae</taxon>
        <taxon>Halosimplex</taxon>
    </lineage>
</organism>
<evidence type="ECO:0008006" key="3">
    <source>
        <dbReference type="Google" id="ProtNLM"/>
    </source>
</evidence>
<accession>A0A7D5T581</accession>
<reference evidence="1 2" key="1">
    <citation type="submission" date="2020-07" db="EMBL/GenBank/DDBJ databases">
        <title>Halosimplex pelagicum sp. nov. and Halosimplex rubrum sp. nov., isolated from salted brown alga Laminaria, and emended description of the genus Halosimplex.</title>
        <authorList>
            <person name="Cui H."/>
        </authorList>
    </citation>
    <scope>NUCLEOTIDE SEQUENCE [LARGE SCALE GENOMIC DNA]</scope>
    <source>
        <strain evidence="1 2">R27</strain>
    </source>
</reference>
<dbReference type="EMBL" id="CP058910">
    <property type="protein sequence ID" value="QLH77373.1"/>
    <property type="molecule type" value="Genomic_DNA"/>
</dbReference>
<dbReference type="RefSeq" id="WP_179911301.1">
    <property type="nucleotide sequence ID" value="NZ_CP058910.1"/>
</dbReference>
<dbReference type="OrthoDB" id="328022at2157"/>
<keyword evidence="2" id="KW-1185">Reference proteome</keyword>
<evidence type="ECO:0000313" key="2">
    <source>
        <dbReference type="Proteomes" id="UP000509667"/>
    </source>
</evidence>
<protein>
    <recommendedName>
        <fullName evidence="3">DUF3368 domain-containing protein</fullName>
    </recommendedName>
</protein>
<name>A0A7D5T581_9EURY</name>
<dbReference type="AlphaFoldDB" id="A0A7D5T581"/>
<proteinExistence type="predicted"/>
<dbReference type="GeneID" id="56077945"/>